<evidence type="ECO:0000256" key="1">
    <source>
        <dbReference type="ARBA" id="ARBA00023002"/>
    </source>
</evidence>
<dbReference type="AlphaFoldDB" id="A0A7I9WVR3"/>
<feature type="domain" description="D-isomer specific 2-hydroxyacid dehydrogenase NAD-binding" evidence="3">
    <location>
        <begin position="103"/>
        <end position="272"/>
    </location>
</feature>
<dbReference type="GO" id="GO:0051287">
    <property type="term" value="F:NAD binding"/>
    <property type="evidence" value="ECO:0007669"/>
    <property type="project" value="InterPro"/>
</dbReference>
<dbReference type="SUPFAM" id="SSF52283">
    <property type="entry name" value="Formate/glycerate dehydrogenase catalytic domain-like"/>
    <property type="match status" value="1"/>
</dbReference>
<keyword evidence="2" id="KW-0520">NAD</keyword>
<dbReference type="SUPFAM" id="SSF51735">
    <property type="entry name" value="NAD(P)-binding Rossmann-fold domains"/>
    <property type="match status" value="1"/>
</dbReference>
<sequence>MTAPLTVSILPDPYPAYEQAVLSAGAKLVDVDAQPDVLIWSRHGAPDVLASTVADLRSVRWVQLPAAGVEDFFRAGAVTARDDVVWTSAKGAYAEPVAEHAHALILALLRRFPERLRTVRWGSQAGMSLHRRRVLIVGGGGIGQELARLLTVYSTETTVIRRRQLPVPHASRVLTMEHLHRELPAADVVVLAAALTPETHGMFSEAEFNLMRPEAILVNVARGGLVVTDDLVEALESGKIAGAGVDVTAPEPLPDGHALWTLDNAIVTPHTADTIEMIVPLLAKRIEENLLRFSAGQSLLGTIDRTEGY</sequence>
<dbReference type="GO" id="GO:0016491">
    <property type="term" value="F:oxidoreductase activity"/>
    <property type="evidence" value="ECO:0007669"/>
    <property type="project" value="UniProtKB-KW"/>
</dbReference>
<accession>A0A7I9WVR3</accession>
<dbReference type="InterPro" id="IPR036291">
    <property type="entry name" value="NAD(P)-bd_dom_sf"/>
</dbReference>
<evidence type="ECO:0000256" key="2">
    <source>
        <dbReference type="ARBA" id="ARBA00023027"/>
    </source>
</evidence>
<evidence type="ECO:0000259" key="3">
    <source>
        <dbReference type="Pfam" id="PF02826"/>
    </source>
</evidence>
<proteinExistence type="predicted"/>
<organism evidence="4 5">
    <name type="scientific">Mycolicibacterium murale</name>
    <dbReference type="NCBI Taxonomy" id="182220"/>
    <lineage>
        <taxon>Bacteria</taxon>
        <taxon>Bacillati</taxon>
        <taxon>Actinomycetota</taxon>
        <taxon>Actinomycetes</taxon>
        <taxon>Mycobacteriales</taxon>
        <taxon>Mycobacteriaceae</taxon>
        <taxon>Mycolicibacterium</taxon>
    </lineage>
</organism>
<dbReference type="PANTHER" id="PTHR43333">
    <property type="entry name" value="2-HACID_DH_C DOMAIN-CONTAINING PROTEIN"/>
    <property type="match status" value="1"/>
</dbReference>
<keyword evidence="5" id="KW-1185">Reference proteome</keyword>
<dbReference type="RefSeq" id="WP_220100487.1">
    <property type="nucleotide sequence ID" value="NZ_BAAAMC010000035.1"/>
</dbReference>
<dbReference type="Pfam" id="PF02826">
    <property type="entry name" value="2-Hacid_dh_C"/>
    <property type="match status" value="1"/>
</dbReference>
<dbReference type="InterPro" id="IPR006140">
    <property type="entry name" value="D-isomer_DH_NAD-bd"/>
</dbReference>
<evidence type="ECO:0000313" key="4">
    <source>
        <dbReference type="EMBL" id="GFG61366.1"/>
    </source>
</evidence>
<keyword evidence="1" id="KW-0560">Oxidoreductase</keyword>
<dbReference type="EMBL" id="BLKT01000003">
    <property type="protein sequence ID" value="GFG61366.1"/>
    <property type="molecule type" value="Genomic_DNA"/>
</dbReference>
<evidence type="ECO:0000313" key="5">
    <source>
        <dbReference type="Proteomes" id="UP000465241"/>
    </source>
</evidence>
<name>A0A7I9WVR3_9MYCO</name>
<reference evidence="4 5" key="1">
    <citation type="journal article" date="2019" name="Emerg. Microbes Infect.">
        <title>Comprehensive subspecies identification of 175 nontuberculous mycobacteria species based on 7547 genomic profiles.</title>
        <authorList>
            <person name="Matsumoto Y."/>
            <person name="Kinjo T."/>
            <person name="Motooka D."/>
            <person name="Nabeya D."/>
            <person name="Jung N."/>
            <person name="Uechi K."/>
            <person name="Horii T."/>
            <person name="Iida T."/>
            <person name="Fujita J."/>
            <person name="Nakamura S."/>
        </authorList>
    </citation>
    <scope>NUCLEOTIDE SEQUENCE [LARGE SCALE GENOMIC DNA]</scope>
    <source>
        <strain evidence="4 5">JCM 13392</strain>
    </source>
</reference>
<comment type="caution">
    <text evidence="4">The sequence shown here is derived from an EMBL/GenBank/DDBJ whole genome shotgun (WGS) entry which is preliminary data.</text>
</comment>
<dbReference type="PANTHER" id="PTHR43333:SF1">
    <property type="entry name" value="D-ISOMER SPECIFIC 2-HYDROXYACID DEHYDROGENASE NAD-BINDING DOMAIN-CONTAINING PROTEIN"/>
    <property type="match status" value="1"/>
</dbReference>
<protein>
    <submittedName>
        <fullName evidence="4">Dihydrofolate reductase</fullName>
    </submittedName>
</protein>
<dbReference type="Proteomes" id="UP000465241">
    <property type="component" value="Unassembled WGS sequence"/>
</dbReference>
<gene>
    <name evidence="4" type="ORF">MMUR_55020</name>
</gene>
<dbReference type="Gene3D" id="3.40.50.720">
    <property type="entry name" value="NAD(P)-binding Rossmann-like Domain"/>
    <property type="match status" value="2"/>
</dbReference>